<gene>
    <name evidence="2" type="ORF">MVEN_02605900</name>
</gene>
<feature type="compositionally biased region" description="Low complexity" evidence="1">
    <location>
        <begin position="293"/>
        <end position="307"/>
    </location>
</feature>
<dbReference type="Gene3D" id="1.25.40.10">
    <property type="entry name" value="Tetratricopeptide repeat domain"/>
    <property type="match status" value="1"/>
</dbReference>
<evidence type="ECO:0000256" key="1">
    <source>
        <dbReference type="SAM" id="MobiDB-lite"/>
    </source>
</evidence>
<proteinExistence type="predicted"/>
<evidence type="ECO:0000313" key="2">
    <source>
        <dbReference type="EMBL" id="KAF7326687.1"/>
    </source>
</evidence>
<feature type="region of interest" description="Disordered" evidence="1">
    <location>
        <begin position="286"/>
        <end position="309"/>
    </location>
</feature>
<dbReference type="Proteomes" id="UP000620124">
    <property type="component" value="Unassembled WGS sequence"/>
</dbReference>
<sequence>MWNTVFRVGVQSVRFPKGYRQYSSRGSKVTAYLRSLSSFTRDPLWNLVLALHSPQNLSLSEALNASHVSLNDFSRWRPSLYASDIEKALVNSSEPTRFHLPTWLVLYLAGFKVRAPLHASGSLMDLTFAHLEVARDPAIQAPLLVIAMIHLARFDLVLPMQRVIDAFLKVPLTKHQSVHFNHLLTAMTSIRHRSHETGENAVRILGAMQSRQLRLWPRVCSALLEDRYAALHLTTYLRRRMTVLGVVPTAAQLEQYLRVYAADGAIHDAQRYAAAIRDLGTDPSLHGEAQAGATSAAASRNNRANTSLVRAQPDSSSAFQFLLGLAGKSTRQPFVPRRPSRNPRHLLGKRNVDVYDWTSALSVAAQDTAVDAKSLIRLFMRARPRTAEFRPTAATHTVLIRGLLLREEWELAYTYWTKLARSGTAIDQHALAAGLQATTLSLRPGEAFTLLEMYAARADAPLPSLHRLRPPLPLTVGTINVFMASLHRILRPDLVFRLWDAMEELYNVRPSPETLRIMLEAAQLPHTLDDSFAGQIALLALKNPFRHPPAPPSSRGELVASLTAQATAPYRSGVWRGRPAAETAAHIFAQAVLGAPERLHIANLSPPARAVRAHPETDSAAPTLRPALRALELPPDILTSAGTARFPELLSLREREWRAYIQLLGMARRAPEIARALVWMCALGKRPSEWTLGVALAFWGEVSVQPPLLAAMAGREGDEYLKLVEWLREWCPVVPNERTVGLWRASIARVRKQRRETVGTGRLMDERHLWYVEDETKARR</sequence>
<organism evidence="2 3">
    <name type="scientific">Mycena venus</name>
    <dbReference type="NCBI Taxonomy" id="2733690"/>
    <lineage>
        <taxon>Eukaryota</taxon>
        <taxon>Fungi</taxon>
        <taxon>Dikarya</taxon>
        <taxon>Basidiomycota</taxon>
        <taxon>Agaricomycotina</taxon>
        <taxon>Agaricomycetes</taxon>
        <taxon>Agaricomycetidae</taxon>
        <taxon>Agaricales</taxon>
        <taxon>Marasmiineae</taxon>
        <taxon>Mycenaceae</taxon>
        <taxon>Mycena</taxon>
    </lineage>
</organism>
<keyword evidence="3" id="KW-1185">Reference proteome</keyword>
<dbReference type="InterPro" id="IPR011990">
    <property type="entry name" value="TPR-like_helical_dom_sf"/>
</dbReference>
<name>A0A8H6WR48_9AGAR</name>
<protein>
    <submittedName>
        <fullName evidence="2">Uncharacterized protein</fullName>
    </submittedName>
</protein>
<accession>A0A8H6WR48</accession>
<dbReference type="OrthoDB" id="185373at2759"/>
<reference evidence="2" key="1">
    <citation type="submission" date="2020-05" db="EMBL/GenBank/DDBJ databases">
        <title>Mycena genomes resolve the evolution of fungal bioluminescence.</title>
        <authorList>
            <person name="Tsai I.J."/>
        </authorList>
    </citation>
    <scope>NUCLEOTIDE SEQUENCE</scope>
    <source>
        <strain evidence="2">CCC161011</strain>
    </source>
</reference>
<comment type="caution">
    <text evidence="2">The sequence shown here is derived from an EMBL/GenBank/DDBJ whole genome shotgun (WGS) entry which is preliminary data.</text>
</comment>
<dbReference type="AlphaFoldDB" id="A0A8H6WR48"/>
<dbReference type="EMBL" id="JACAZI010000041">
    <property type="protein sequence ID" value="KAF7326687.1"/>
    <property type="molecule type" value="Genomic_DNA"/>
</dbReference>
<evidence type="ECO:0000313" key="3">
    <source>
        <dbReference type="Proteomes" id="UP000620124"/>
    </source>
</evidence>